<dbReference type="EMBL" id="JACOPR010000003">
    <property type="protein sequence ID" value="MBC5730292.1"/>
    <property type="molecule type" value="Genomic_DNA"/>
</dbReference>
<evidence type="ECO:0000313" key="7">
    <source>
        <dbReference type="Proteomes" id="UP000660021"/>
    </source>
</evidence>
<proteinExistence type="predicted"/>
<keyword evidence="7" id="KW-1185">Reference proteome</keyword>
<evidence type="ECO:0000256" key="1">
    <source>
        <dbReference type="ARBA" id="ARBA00023015"/>
    </source>
</evidence>
<dbReference type="InterPro" id="IPR018490">
    <property type="entry name" value="cNMP-bd_dom_sf"/>
</dbReference>
<name>A0ABR7HS79_9FIRM</name>
<evidence type="ECO:0000259" key="5">
    <source>
        <dbReference type="PROSITE" id="PS51063"/>
    </source>
</evidence>
<dbReference type="SUPFAM" id="SSF46785">
    <property type="entry name" value="Winged helix' DNA-binding domain"/>
    <property type="match status" value="1"/>
</dbReference>
<dbReference type="InterPro" id="IPR012318">
    <property type="entry name" value="HTH_CRP"/>
</dbReference>
<dbReference type="Pfam" id="PF00027">
    <property type="entry name" value="cNMP_binding"/>
    <property type="match status" value="1"/>
</dbReference>
<dbReference type="CDD" id="cd00038">
    <property type="entry name" value="CAP_ED"/>
    <property type="match status" value="1"/>
</dbReference>
<keyword evidence="2" id="KW-0238">DNA-binding</keyword>
<evidence type="ECO:0000256" key="2">
    <source>
        <dbReference type="ARBA" id="ARBA00023125"/>
    </source>
</evidence>
<evidence type="ECO:0000313" key="6">
    <source>
        <dbReference type="EMBL" id="MBC5730292.1"/>
    </source>
</evidence>
<dbReference type="SUPFAM" id="SSF51206">
    <property type="entry name" value="cAMP-binding domain-like"/>
    <property type="match status" value="1"/>
</dbReference>
<protein>
    <submittedName>
        <fullName evidence="6">Crp/Fnr family transcriptional regulator</fullName>
    </submittedName>
</protein>
<dbReference type="Pfam" id="PF13545">
    <property type="entry name" value="HTH_Crp_2"/>
    <property type="match status" value="1"/>
</dbReference>
<reference evidence="6 7" key="1">
    <citation type="submission" date="2020-08" db="EMBL/GenBank/DDBJ databases">
        <title>Genome public.</title>
        <authorList>
            <person name="Liu C."/>
            <person name="Sun Q."/>
        </authorList>
    </citation>
    <scope>NUCLEOTIDE SEQUENCE [LARGE SCALE GENOMIC DNA]</scope>
    <source>
        <strain evidence="6 7">New-38</strain>
    </source>
</reference>
<dbReference type="InterPro" id="IPR014710">
    <property type="entry name" value="RmlC-like_jellyroll"/>
</dbReference>
<dbReference type="Gene3D" id="2.60.120.10">
    <property type="entry name" value="Jelly Rolls"/>
    <property type="match status" value="1"/>
</dbReference>
<feature type="domain" description="Cyclic nucleotide-binding" evidence="4">
    <location>
        <begin position="50"/>
        <end position="114"/>
    </location>
</feature>
<keyword evidence="1" id="KW-0805">Transcription regulation</keyword>
<accession>A0ABR7HS79</accession>
<dbReference type="InterPro" id="IPR036390">
    <property type="entry name" value="WH_DNA-bd_sf"/>
</dbReference>
<evidence type="ECO:0000256" key="3">
    <source>
        <dbReference type="ARBA" id="ARBA00023163"/>
    </source>
</evidence>
<feature type="domain" description="HTH crp-type" evidence="5">
    <location>
        <begin position="145"/>
        <end position="211"/>
    </location>
</feature>
<evidence type="ECO:0000259" key="4">
    <source>
        <dbReference type="PROSITE" id="PS50042"/>
    </source>
</evidence>
<dbReference type="Proteomes" id="UP000660021">
    <property type="component" value="Unassembled WGS sequence"/>
</dbReference>
<organism evidence="6 7">
    <name type="scientific">Pseudoflavonifractor hominis</name>
    <dbReference type="NCBI Taxonomy" id="2763059"/>
    <lineage>
        <taxon>Bacteria</taxon>
        <taxon>Bacillati</taxon>
        <taxon>Bacillota</taxon>
        <taxon>Clostridia</taxon>
        <taxon>Eubacteriales</taxon>
        <taxon>Oscillospiraceae</taxon>
        <taxon>Pseudoflavonifractor</taxon>
    </lineage>
</organism>
<dbReference type="PROSITE" id="PS51063">
    <property type="entry name" value="HTH_CRP_2"/>
    <property type="match status" value="1"/>
</dbReference>
<gene>
    <name evidence="6" type="ORF">H8S34_05515</name>
</gene>
<comment type="caution">
    <text evidence="6">The sequence shown here is derived from an EMBL/GenBank/DDBJ whole genome shotgun (WGS) entry which is preliminary data.</text>
</comment>
<dbReference type="InterPro" id="IPR000595">
    <property type="entry name" value="cNMP-bd_dom"/>
</dbReference>
<dbReference type="PROSITE" id="PS50042">
    <property type="entry name" value="CNMP_BINDING_3"/>
    <property type="match status" value="1"/>
</dbReference>
<dbReference type="RefSeq" id="WP_186963275.1">
    <property type="nucleotide sequence ID" value="NZ_JACOPR010000003.1"/>
</dbReference>
<sequence length="224" mass="24606">MLEQTELSQKLALSALLTDVTLPGEKVSTQVFRCGQIVSDIPRGIPSIGLITRGRIEVYSVALDGKDILLNELSAGECFGICNLLPQSELETVLRCSMETEILYIPKAVLQETMAANGTLALRFAAVCSEKIQFLLKRIELLTMQSCRGRVIAFLLAHSNKGGEVVFRGSREDLARHLGVSRAALFRELAALQTMGAIESHGNLFHVIKPDQLEDLLYHPSNTK</sequence>
<keyword evidence="3" id="KW-0804">Transcription</keyword>